<proteinExistence type="predicted"/>
<gene>
    <name evidence="1" type="ORF">D5R40_10780</name>
</gene>
<organism evidence="1 2">
    <name type="scientific">Okeania hirsuta</name>
    <dbReference type="NCBI Taxonomy" id="1458930"/>
    <lineage>
        <taxon>Bacteria</taxon>
        <taxon>Bacillati</taxon>
        <taxon>Cyanobacteriota</taxon>
        <taxon>Cyanophyceae</taxon>
        <taxon>Oscillatoriophycideae</taxon>
        <taxon>Oscillatoriales</taxon>
        <taxon>Microcoleaceae</taxon>
        <taxon>Okeania</taxon>
    </lineage>
</organism>
<reference evidence="1 2" key="1">
    <citation type="journal article" date="2018" name="ACS Chem. Biol.">
        <title>Ketoreductase domain dysfunction expands chemodiversity: malyngamide biosynthesis in the cyanobacterium Okeania hirsuta.</title>
        <authorList>
            <person name="Moss N.A."/>
            <person name="Leao T."/>
            <person name="Rankin M."/>
            <person name="McCullough T.M."/>
            <person name="Qu P."/>
            <person name="Korobeynikov A."/>
            <person name="Smith J.L."/>
            <person name="Gerwick L."/>
            <person name="Gerwick W.H."/>
        </authorList>
    </citation>
    <scope>NUCLEOTIDE SEQUENCE [LARGE SCALE GENOMIC DNA]</scope>
    <source>
        <strain evidence="1 2">PAB10Feb10-1</strain>
    </source>
</reference>
<dbReference type="OrthoDB" id="490503at2"/>
<keyword evidence="2" id="KW-1185">Reference proteome</keyword>
<dbReference type="AlphaFoldDB" id="A0A3N6NUR2"/>
<evidence type="ECO:0000313" key="2">
    <source>
        <dbReference type="Proteomes" id="UP000269154"/>
    </source>
</evidence>
<accession>A0A3N6NUR2</accession>
<sequence length="165" mass="18161">MEPIELTAVAIAYHFLTKYVEKTGEGLGEKTTENLGKLWQGIKRMPANTFAALKPARENPFPGDFEQAIREMEAVANQNPELKQDIIDVVAVAKEEYPEYVKNLEAKLEEIKSQGITAQKISALFQGSSITGGSVNTDNNNNSVSTDNNNNVVIQNPTFQGQVTF</sequence>
<evidence type="ECO:0000313" key="1">
    <source>
        <dbReference type="EMBL" id="RQH45414.1"/>
    </source>
</evidence>
<comment type="caution">
    <text evidence="1">The sequence shown here is derived from an EMBL/GenBank/DDBJ whole genome shotgun (WGS) entry which is preliminary data.</text>
</comment>
<dbReference type="EMBL" id="RCBY01000047">
    <property type="protein sequence ID" value="RQH45414.1"/>
    <property type="molecule type" value="Genomic_DNA"/>
</dbReference>
<dbReference type="Proteomes" id="UP000269154">
    <property type="component" value="Unassembled WGS sequence"/>
</dbReference>
<name>A0A3N6NUR2_9CYAN</name>
<dbReference type="RefSeq" id="WP_124144244.1">
    <property type="nucleotide sequence ID" value="NZ_CAWOKI010000392.1"/>
</dbReference>
<protein>
    <submittedName>
        <fullName evidence="1">Uncharacterized protein</fullName>
    </submittedName>
</protein>